<protein>
    <submittedName>
        <fullName evidence="2">Helix-turn-helix domain-containing protein</fullName>
    </submittedName>
</protein>
<name>A0ABU4NJN3_9ACTN</name>
<evidence type="ECO:0000313" key="3">
    <source>
        <dbReference type="Proteomes" id="UP001271274"/>
    </source>
</evidence>
<feature type="compositionally biased region" description="Polar residues" evidence="1">
    <location>
        <begin position="204"/>
        <end position="215"/>
    </location>
</feature>
<dbReference type="RefSeq" id="WP_046706401.1">
    <property type="nucleotide sequence ID" value="NZ_JARAYT010000006.1"/>
</dbReference>
<feature type="compositionally biased region" description="Low complexity" evidence="1">
    <location>
        <begin position="101"/>
        <end position="123"/>
    </location>
</feature>
<keyword evidence="3" id="KW-1185">Reference proteome</keyword>
<accession>A0ABU4NJN3</accession>
<proteinExistence type="predicted"/>
<dbReference type="InterPro" id="IPR001387">
    <property type="entry name" value="Cro/C1-type_HTH"/>
</dbReference>
<dbReference type="CDD" id="cd00093">
    <property type="entry name" value="HTH_XRE"/>
    <property type="match status" value="1"/>
</dbReference>
<reference evidence="2 3" key="1">
    <citation type="journal article" date="2023" name="Microb. Genom.">
        <title>Mesoterricola silvestris gen. nov., sp. nov., Mesoterricola sediminis sp. nov., Geothrix oryzae sp. nov., Geothrix edaphica sp. nov., Geothrix rubra sp. nov., and Geothrix limicola sp. nov., six novel members of Acidobacteriota isolated from soils.</title>
        <authorList>
            <person name="Weisberg A.J."/>
            <person name="Pearce E."/>
            <person name="Kramer C.G."/>
            <person name="Chang J.H."/>
            <person name="Clarke C.R."/>
        </authorList>
    </citation>
    <scope>NUCLEOTIDE SEQUENCE [LARGE SCALE GENOMIC DNA]</scope>
    <source>
        <strain evidence="2 3">ID09-01A</strain>
    </source>
</reference>
<dbReference type="EMBL" id="JARAYU010000006">
    <property type="protein sequence ID" value="MDX3701869.1"/>
    <property type="molecule type" value="Genomic_DNA"/>
</dbReference>
<evidence type="ECO:0000256" key="1">
    <source>
        <dbReference type="SAM" id="MobiDB-lite"/>
    </source>
</evidence>
<organism evidence="2 3">
    <name type="scientific">Streptomyces europaeiscabiei</name>
    <dbReference type="NCBI Taxonomy" id="146819"/>
    <lineage>
        <taxon>Bacteria</taxon>
        <taxon>Bacillati</taxon>
        <taxon>Actinomycetota</taxon>
        <taxon>Actinomycetes</taxon>
        <taxon>Kitasatosporales</taxon>
        <taxon>Streptomycetaceae</taxon>
        <taxon>Streptomyces</taxon>
    </lineage>
</organism>
<dbReference type="Proteomes" id="UP001271274">
    <property type="component" value="Unassembled WGS sequence"/>
</dbReference>
<feature type="compositionally biased region" description="Low complexity" evidence="1">
    <location>
        <begin position="222"/>
        <end position="250"/>
    </location>
</feature>
<comment type="caution">
    <text evidence="2">The sequence shown here is derived from an EMBL/GenBank/DDBJ whole genome shotgun (WGS) entry which is preliminary data.</text>
</comment>
<dbReference type="Pfam" id="PF13560">
    <property type="entry name" value="HTH_31"/>
    <property type="match status" value="1"/>
</dbReference>
<evidence type="ECO:0000313" key="2">
    <source>
        <dbReference type="EMBL" id="MDX3701869.1"/>
    </source>
</evidence>
<feature type="compositionally biased region" description="Pro residues" evidence="1">
    <location>
        <begin position="131"/>
        <end position="152"/>
    </location>
</feature>
<feature type="region of interest" description="Disordered" evidence="1">
    <location>
        <begin position="186"/>
        <end position="269"/>
    </location>
</feature>
<gene>
    <name evidence="2" type="ORF">PV662_19270</name>
</gene>
<feature type="compositionally biased region" description="Basic residues" evidence="1">
    <location>
        <begin position="160"/>
        <end position="169"/>
    </location>
</feature>
<sequence>MDAIHDDVAEFALLLARLKERTDRSYAALARHLGTNASTLHRYCAGEAVPKDFTGIERFAALCGASPEERVELHRRWILAVAARQRSRPSDARRAPTPQDTTSTAVSASASALASASSASHSSPTDEAPEPTSPADPRPAPTSPAKPRPGPTSPADRRPHAGRPRRRPVRSTVLAASLAIALAGLTASASGPPSGGGESSASARTTPEPSASATYSGGGPQSAAVSPSGGGESSASAPATSKPSASATLSDGDPQKNPASASPVPPSVPLTWTANSQLWQLDCDHDYVIDKPPQQVPPPPLPADAEAWAASLGAVHGRTTNLRISVQGRGSAAVVLEALHVRVAGRTTPAAGRGIAYSTYEGCGATLIPRYFSVNLDAHRPLARSMPGNDPDRPAPAIGFPYQVSLREPEVLMLAATTESCTCDWYLELDWSSQGRTGTVRIDDHGRPFRTTSIEGLPHYWHPNPRGWVPMTTTHDETETGD</sequence>
<feature type="region of interest" description="Disordered" evidence="1">
    <location>
        <begin position="83"/>
        <end position="170"/>
    </location>
</feature>